<dbReference type="AlphaFoldDB" id="A0A517SM55"/>
<gene>
    <name evidence="1" type="ORF">Pan44_52700</name>
</gene>
<sequence>MTLLTRWIGLAFLLMLTGCSGTSLKTESPDEAAEVSDVEVETFVRSALGTRLVTSLQGQLATPPPMPDFARAVEETLVEPPALTDGMKVSEAYLKEILRPTPRPVLKANRDGCRIAAEVTKVSVGKRTPKRGGDVEIEFEAVQKQTEGLFKLVSADKLQQAIGWDRKRLADASSLTIPFPPARRVEFARRQSEVRATRNWVMELAHPAGSEWPVRGTIVARRAGPKWQFTVKKIRPEKAPTLSAVTREHFPQGLMAVDPADYGASAREWSRPYEELIASEATMAEEVKGVEARQLAVLKELLSPGRRWKTTIKTPTDLLTIELEVTGIRDGKFWDGTCQFRKPDVSIDVPVYGFESVLRDYALPEGHLPVPPELFGPSILIKPLEGVNWPDPFDKIDIHVVARPDDEAPTLIWLKSVLPTREVE</sequence>
<dbReference type="KEGG" id="ccos:Pan44_52700"/>
<proteinExistence type="predicted"/>
<evidence type="ECO:0000313" key="1">
    <source>
        <dbReference type="EMBL" id="QDT57203.1"/>
    </source>
</evidence>
<dbReference type="InParanoid" id="A0A517SM55"/>
<dbReference type="Proteomes" id="UP000315700">
    <property type="component" value="Chromosome"/>
</dbReference>
<accession>A0A517SM55</accession>
<name>A0A517SM55_9PLAN</name>
<protein>
    <recommendedName>
        <fullName evidence="3">Lipoprotein</fullName>
    </recommendedName>
</protein>
<dbReference type="EMBL" id="CP036271">
    <property type="protein sequence ID" value="QDT57203.1"/>
    <property type="molecule type" value="Genomic_DNA"/>
</dbReference>
<organism evidence="1 2">
    <name type="scientific">Caulifigura coniformis</name>
    <dbReference type="NCBI Taxonomy" id="2527983"/>
    <lineage>
        <taxon>Bacteria</taxon>
        <taxon>Pseudomonadati</taxon>
        <taxon>Planctomycetota</taxon>
        <taxon>Planctomycetia</taxon>
        <taxon>Planctomycetales</taxon>
        <taxon>Planctomycetaceae</taxon>
        <taxon>Caulifigura</taxon>
    </lineage>
</organism>
<dbReference type="RefSeq" id="WP_145034578.1">
    <property type="nucleotide sequence ID" value="NZ_CP036271.1"/>
</dbReference>
<keyword evidence="2" id="KW-1185">Reference proteome</keyword>
<dbReference type="PROSITE" id="PS51257">
    <property type="entry name" value="PROKAR_LIPOPROTEIN"/>
    <property type="match status" value="1"/>
</dbReference>
<evidence type="ECO:0000313" key="2">
    <source>
        <dbReference type="Proteomes" id="UP000315700"/>
    </source>
</evidence>
<reference evidence="1 2" key="1">
    <citation type="submission" date="2019-02" db="EMBL/GenBank/DDBJ databases">
        <title>Deep-cultivation of Planctomycetes and their phenomic and genomic characterization uncovers novel biology.</title>
        <authorList>
            <person name="Wiegand S."/>
            <person name="Jogler M."/>
            <person name="Boedeker C."/>
            <person name="Pinto D."/>
            <person name="Vollmers J."/>
            <person name="Rivas-Marin E."/>
            <person name="Kohn T."/>
            <person name="Peeters S.H."/>
            <person name="Heuer A."/>
            <person name="Rast P."/>
            <person name="Oberbeckmann S."/>
            <person name="Bunk B."/>
            <person name="Jeske O."/>
            <person name="Meyerdierks A."/>
            <person name="Storesund J.E."/>
            <person name="Kallscheuer N."/>
            <person name="Luecker S."/>
            <person name="Lage O.M."/>
            <person name="Pohl T."/>
            <person name="Merkel B.J."/>
            <person name="Hornburger P."/>
            <person name="Mueller R.-W."/>
            <person name="Bruemmer F."/>
            <person name="Labrenz M."/>
            <person name="Spormann A.M."/>
            <person name="Op den Camp H."/>
            <person name="Overmann J."/>
            <person name="Amann R."/>
            <person name="Jetten M.S.M."/>
            <person name="Mascher T."/>
            <person name="Medema M.H."/>
            <person name="Devos D.P."/>
            <person name="Kaster A.-K."/>
            <person name="Ovreas L."/>
            <person name="Rohde M."/>
            <person name="Galperin M.Y."/>
            <person name="Jogler C."/>
        </authorList>
    </citation>
    <scope>NUCLEOTIDE SEQUENCE [LARGE SCALE GENOMIC DNA]</scope>
    <source>
        <strain evidence="1 2">Pan44</strain>
    </source>
</reference>
<evidence type="ECO:0008006" key="3">
    <source>
        <dbReference type="Google" id="ProtNLM"/>
    </source>
</evidence>